<organism evidence="3">
    <name type="scientific">Hyperionvirus sp</name>
    <dbReference type="NCBI Taxonomy" id="2487770"/>
    <lineage>
        <taxon>Viruses</taxon>
        <taxon>Varidnaviria</taxon>
        <taxon>Bamfordvirae</taxon>
        <taxon>Nucleocytoviricota</taxon>
        <taxon>Megaviricetes</taxon>
        <taxon>Imitervirales</taxon>
        <taxon>Mimiviridae</taxon>
        <taxon>Klosneuvirinae</taxon>
    </lineage>
</organism>
<evidence type="ECO:0000256" key="1">
    <source>
        <dbReference type="SAM" id="MobiDB-lite"/>
    </source>
</evidence>
<feature type="region of interest" description="Disordered" evidence="1">
    <location>
        <begin position="174"/>
        <end position="202"/>
    </location>
</feature>
<accession>A0A3G5A8N9</accession>
<keyword evidence="2" id="KW-1133">Transmembrane helix</keyword>
<feature type="transmembrane region" description="Helical" evidence="2">
    <location>
        <begin position="6"/>
        <end position="26"/>
    </location>
</feature>
<name>A0A3G5A8N9_9VIRU</name>
<proteinExistence type="predicted"/>
<evidence type="ECO:0000256" key="2">
    <source>
        <dbReference type="SAM" id="Phobius"/>
    </source>
</evidence>
<gene>
    <name evidence="3" type="ORF">Hyperionvirus9_44</name>
</gene>
<keyword evidence="2" id="KW-0812">Transmembrane</keyword>
<reference evidence="3" key="1">
    <citation type="submission" date="2018-10" db="EMBL/GenBank/DDBJ databases">
        <title>Hidden diversity of soil giant viruses.</title>
        <authorList>
            <person name="Schulz F."/>
            <person name="Alteio L."/>
            <person name="Goudeau D."/>
            <person name="Ryan E.M."/>
            <person name="Malmstrom R.R."/>
            <person name="Blanchard J."/>
            <person name="Woyke T."/>
        </authorList>
    </citation>
    <scope>NUCLEOTIDE SEQUENCE</scope>
    <source>
        <strain evidence="3">HYV1</strain>
    </source>
</reference>
<keyword evidence="2" id="KW-0472">Membrane</keyword>
<protein>
    <submittedName>
        <fullName evidence="3">Uncharacterized protein</fullName>
    </submittedName>
</protein>
<evidence type="ECO:0000313" key="3">
    <source>
        <dbReference type="EMBL" id="AYV83627.1"/>
    </source>
</evidence>
<feature type="compositionally biased region" description="Acidic residues" evidence="1">
    <location>
        <begin position="189"/>
        <end position="201"/>
    </location>
</feature>
<sequence>MTFTTGDISLILLVCSFGYNLFSWGYKKYNDVQKLLKGKEKKNVGNKWELINSLVPIYSKLLGKIMEVPEASAKNMLQKIVVNWAKQEGYEMKMPVCEFVDPPCPHGWCGPLEDQWGAAAPFPGPHNYYPSPPPTVSHASAYKEEMQPMPIPVSDDYCYLKPIVKKKSVSKKSDSEPKMFMSTTPISADGEEGFGDTDDDYPYQYKSVSHPTISI</sequence>
<dbReference type="EMBL" id="MK072391">
    <property type="protein sequence ID" value="AYV83627.1"/>
    <property type="molecule type" value="Genomic_DNA"/>
</dbReference>